<keyword evidence="4" id="KW-1185">Reference proteome</keyword>
<dbReference type="InterPro" id="IPR024344">
    <property type="entry name" value="MDMPI_metal-binding"/>
</dbReference>
<dbReference type="InterPro" id="IPR017517">
    <property type="entry name" value="Maleyloyr_isom"/>
</dbReference>
<evidence type="ECO:0000259" key="2">
    <source>
        <dbReference type="Pfam" id="PF11716"/>
    </source>
</evidence>
<dbReference type="NCBIfam" id="TIGR03083">
    <property type="entry name" value="maleylpyruvate isomerase family mycothiol-dependent enzyme"/>
    <property type="match status" value="1"/>
</dbReference>
<accession>A0A1N7GXU5</accession>
<feature type="region of interest" description="Disordered" evidence="1">
    <location>
        <begin position="172"/>
        <end position="201"/>
    </location>
</feature>
<dbReference type="AlphaFoldDB" id="A0A1N7GXU5"/>
<dbReference type="RefSeq" id="WP_076481541.1">
    <property type="nucleotide sequence ID" value="NZ_FTNT01000010.1"/>
</dbReference>
<dbReference type="SUPFAM" id="SSF109854">
    <property type="entry name" value="DinB/YfiT-like putative metalloenzymes"/>
    <property type="match status" value="1"/>
</dbReference>
<evidence type="ECO:0000256" key="1">
    <source>
        <dbReference type="SAM" id="MobiDB-lite"/>
    </source>
</evidence>
<dbReference type="OrthoDB" id="5185819at2"/>
<organism evidence="3 4">
    <name type="scientific">Williamsia sterculiae</name>
    <dbReference type="NCBI Taxonomy" id="1344003"/>
    <lineage>
        <taxon>Bacteria</taxon>
        <taxon>Bacillati</taxon>
        <taxon>Actinomycetota</taxon>
        <taxon>Actinomycetes</taxon>
        <taxon>Mycobacteriales</taxon>
        <taxon>Nocardiaceae</taxon>
        <taxon>Williamsia</taxon>
    </lineage>
</organism>
<proteinExistence type="predicted"/>
<dbReference type="InterPro" id="IPR034660">
    <property type="entry name" value="DinB/YfiT-like"/>
</dbReference>
<reference evidence="3 4" key="1">
    <citation type="submission" date="2017-01" db="EMBL/GenBank/DDBJ databases">
        <authorList>
            <person name="Mah S.A."/>
            <person name="Swanson W.J."/>
            <person name="Moy G.W."/>
            <person name="Vacquier V.D."/>
        </authorList>
    </citation>
    <scope>NUCLEOTIDE SEQUENCE [LARGE SCALE GENOMIC DNA]</scope>
    <source>
        <strain evidence="3 4">CPCC 203464</strain>
    </source>
</reference>
<dbReference type="STRING" id="1344003.SAMN05445060_3260"/>
<dbReference type="Pfam" id="PF11716">
    <property type="entry name" value="MDMPI_N"/>
    <property type="match status" value="1"/>
</dbReference>
<dbReference type="EMBL" id="FTNT01000010">
    <property type="protein sequence ID" value="SIS17427.1"/>
    <property type="molecule type" value="Genomic_DNA"/>
</dbReference>
<dbReference type="NCBIfam" id="TIGR03086">
    <property type="entry name" value="TIGR03086 family metal-binding protein"/>
    <property type="match status" value="1"/>
</dbReference>
<dbReference type="InterPro" id="IPR017520">
    <property type="entry name" value="CHP03086"/>
</dbReference>
<sequence>MSIPDPRPSFTSATAWAETVLRGVRDDQLSLPTPCADWTVAQLCGHLVGTARRAEALADGRDVFTVDAFPAVHKAQPYADAAAHARELWSDDATLDAMMQVPWGRIPGRGALWGYVNEALVHGWDLAVATGQPASADPSAAETTLAVVRSFITPEIRTDAEVPFGAVVEPHPDADPTEQLANWSGRDTEPWLGRRRAAASV</sequence>
<gene>
    <name evidence="3" type="ORF">SAMN05445060_3260</name>
</gene>
<dbReference type="Proteomes" id="UP000186218">
    <property type="component" value="Unassembled WGS sequence"/>
</dbReference>
<name>A0A1N7GXU5_9NOCA</name>
<dbReference type="GO" id="GO:0046872">
    <property type="term" value="F:metal ion binding"/>
    <property type="evidence" value="ECO:0007669"/>
    <property type="project" value="InterPro"/>
</dbReference>
<feature type="domain" description="Mycothiol-dependent maleylpyruvate isomerase metal-binding" evidence="2">
    <location>
        <begin position="17"/>
        <end position="127"/>
    </location>
</feature>
<evidence type="ECO:0000313" key="4">
    <source>
        <dbReference type="Proteomes" id="UP000186218"/>
    </source>
</evidence>
<evidence type="ECO:0000313" key="3">
    <source>
        <dbReference type="EMBL" id="SIS17427.1"/>
    </source>
</evidence>
<protein>
    <submittedName>
        <fullName evidence="3">TIGR03086 family protein</fullName>
    </submittedName>
</protein>
<dbReference type="Gene3D" id="1.20.120.450">
    <property type="entry name" value="dinb family like domain"/>
    <property type="match status" value="1"/>
</dbReference>